<dbReference type="SUPFAM" id="SSF56112">
    <property type="entry name" value="Protein kinase-like (PK-like)"/>
    <property type="match status" value="1"/>
</dbReference>
<reference evidence="2 3" key="1">
    <citation type="submission" date="2019-06" db="EMBL/GenBank/DDBJ databases">
        <title>A chromosomal-level reference genome of Carpinus fangiana (Coryloideae, Betulaceae).</title>
        <authorList>
            <person name="Yang X."/>
            <person name="Wang Z."/>
            <person name="Zhang L."/>
            <person name="Hao G."/>
            <person name="Liu J."/>
            <person name="Yang Y."/>
        </authorList>
    </citation>
    <scope>NUCLEOTIDE SEQUENCE [LARGE SCALE GENOMIC DNA]</scope>
    <source>
        <strain evidence="2">Cfa_2016G</strain>
        <tissue evidence="2">Leaf</tissue>
    </source>
</reference>
<proteinExistence type="predicted"/>
<evidence type="ECO:0000313" key="3">
    <source>
        <dbReference type="Proteomes" id="UP000327013"/>
    </source>
</evidence>
<dbReference type="Gene3D" id="3.90.1200.10">
    <property type="match status" value="1"/>
</dbReference>
<comment type="caution">
    <text evidence="2">The sequence shown here is derived from an EMBL/GenBank/DDBJ whole genome shotgun (WGS) entry which is preliminary data.</text>
</comment>
<name>A0A5N6KZU0_9ROSI</name>
<gene>
    <name evidence="2" type="ORF">FH972_024191</name>
</gene>
<dbReference type="Gene3D" id="3.30.200.20">
    <property type="entry name" value="Phosphorylase Kinase, domain 1"/>
    <property type="match status" value="1"/>
</dbReference>
<dbReference type="PANTHER" id="PTHR21310">
    <property type="entry name" value="AMINOGLYCOSIDE PHOSPHOTRANSFERASE-RELATED-RELATED"/>
    <property type="match status" value="1"/>
</dbReference>
<feature type="domain" description="Aminoglycoside phosphotransferase" evidence="1">
    <location>
        <begin position="57"/>
        <end position="202"/>
    </location>
</feature>
<dbReference type="InterPro" id="IPR002575">
    <property type="entry name" value="Aminoglycoside_PTrfase"/>
</dbReference>
<organism evidence="2 3">
    <name type="scientific">Carpinus fangiana</name>
    <dbReference type="NCBI Taxonomy" id="176857"/>
    <lineage>
        <taxon>Eukaryota</taxon>
        <taxon>Viridiplantae</taxon>
        <taxon>Streptophyta</taxon>
        <taxon>Embryophyta</taxon>
        <taxon>Tracheophyta</taxon>
        <taxon>Spermatophyta</taxon>
        <taxon>Magnoliopsida</taxon>
        <taxon>eudicotyledons</taxon>
        <taxon>Gunneridae</taxon>
        <taxon>Pentapetalae</taxon>
        <taxon>rosids</taxon>
        <taxon>fabids</taxon>
        <taxon>Fagales</taxon>
        <taxon>Betulaceae</taxon>
        <taxon>Carpinus</taxon>
    </lineage>
</organism>
<sequence length="240" mass="27834">MTFTTNSILKRASEKDCFAITAERKYYETGGCFIKRSLRRREWQLTLRGTIHMPKQGEDRIKNEAAALRYVAQHTNIPVPRLHCCFEDDEAVYLITEYVEGVAMVELDEDKKEIVKQELRGHLETLQGLRSDRVGGAEGGPLVPPYRAHKELLRDDWVFPLADTKEYVFCHGDLSQHNVLVDPETLKITAIIDWEYAGFFPEYFEFPFYERPGPSVARGEEVDDTQRLVDFIKQRSLPFK</sequence>
<dbReference type="CDD" id="cd05120">
    <property type="entry name" value="APH_ChoK_like"/>
    <property type="match status" value="1"/>
</dbReference>
<dbReference type="Proteomes" id="UP000327013">
    <property type="component" value="Unassembled WGS sequence"/>
</dbReference>
<dbReference type="InterPro" id="IPR011009">
    <property type="entry name" value="Kinase-like_dom_sf"/>
</dbReference>
<keyword evidence="3" id="KW-1185">Reference proteome</keyword>
<dbReference type="InterPro" id="IPR051678">
    <property type="entry name" value="AGP_Transferase"/>
</dbReference>
<dbReference type="PANTHER" id="PTHR21310:SF15">
    <property type="entry name" value="AMINOGLYCOSIDE PHOSPHOTRANSFERASE DOMAIN-CONTAINING PROTEIN"/>
    <property type="match status" value="1"/>
</dbReference>
<evidence type="ECO:0000259" key="1">
    <source>
        <dbReference type="Pfam" id="PF01636"/>
    </source>
</evidence>
<dbReference type="AlphaFoldDB" id="A0A5N6KZU0"/>
<accession>A0A5N6KZU0</accession>
<protein>
    <recommendedName>
        <fullName evidence="1">Aminoglycoside phosphotransferase domain-containing protein</fullName>
    </recommendedName>
</protein>
<dbReference type="Pfam" id="PF01636">
    <property type="entry name" value="APH"/>
    <property type="match status" value="1"/>
</dbReference>
<dbReference type="OrthoDB" id="4571872at2759"/>
<evidence type="ECO:0000313" key="2">
    <source>
        <dbReference type="EMBL" id="KAB8356609.1"/>
    </source>
</evidence>
<dbReference type="EMBL" id="VIBQ01000016">
    <property type="protein sequence ID" value="KAB8356609.1"/>
    <property type="molecule type" value="Genomic_DNA"/>
</dbReference>